<dbReference type="AlphaFoldDB" id="A0A3P6TP60"/>
<keyword evidence="2" id="KW-1185">Reference proteome</keyword>
<evidence type="ECO:0000313" key="2">
    <source>
        <dbReference type="Proteomes" id="UP000271889"/>
    </source>
</evidence>
<reference evidence="1 2" key="1">
    <citation type="submission" date="2018-11" db="EMBL/GenBank/DDBJ databases">
        <authorList>
            <consortium name="Pathogen Informatics"/>
        </authorList>
    </citation>
    <scope>NUCLEOTIDE SEQUENCE [LARGE SCALE GENOMIC DNA]</scope>
</reference>
<accession>A0A3P6TP60</accession>
<evidence type="ECO:0000313" key="1">
    <source>
        <dbReference type="EMBL" id="VDK67828.1"/>
    </source>
</evidence>
<name>A0A3P6TP60_CYLGO</name>
<dbReference type="EMBL" id="UYRV01020609">
    <property type="protein sequence ID" value="VDK67828.1"/>
    <property type="molecule type" value="Genomic_DNA"/>
</dbReference>
<protein>
    <submittedName>
        <fullName evidence="1">Uncharacterized protein</fullName>
    </submittedName>
</protein>
<dbReference type="OrthoDB" id="250802at2759"/>
<dbReference type="Proteomes" id="UP000271889">
    <property type="component" value="Unassembled WGS sequence"/>
</dbReference>
<gene>
    <name evidence="1" type="ORF">CGOC_LOCUS6366</name>
</gene>
<organism evidence="1 2">
    <name type="scientific">Cylicostephanus goldi</name>
    <name type="common">Nematode worm</name>
    <dbReference type="NCBI Taxonomy" id="71465"/>
    <lineage>
        <taxon>Eukaryota</taxon>
        <taxon>Metazoa</taxon>
        <taxon>Ecdysozoa</taxon>
        <taxon>Nematoda</taxon>
        <taxon>Chromadorea</taxon>
        <taxon>Rhabditida</taxon>
        <taxon>Rhabditina</taxon>
        <taxon>Rhabditomorpha</taxon>
        <taxon>Strongyloidea</taxon>
        <taxon>Strongylidae</taxon>
        <taxon>Cylicostephanus</taxon>
    </lineage>
</organism>
<sequence length="255" mass="28383">MRIRLVEQRMDNKGHWNETDASPYILQPMRIGAVQLDCEQSCSVGVYIVTPKSGSKTEGMNKPSWCLSALPPDLPAWPPALPDCVKNADETSVLPENYVQVAVLWKASVVNNEGHVSSVIGETFIDDSLLNSFLKSSEKGCMATSMSDPIKSDRVGDQLVEGSPLVITCRSIKPIIHSFTNNRLAQFPLEVAVTNVDERKRSASVSLKYSPKVQEAVSSLTQLPPENRQQWWIDREVVKAVVENGRSELFRFVIR</sequence>
<proteinExistence type="predicted"/>